<dbReference type="InterPro" id="IPR053392">
    <property type="entry name" value="Transposase_IS30-like"/>
</dbReference>
<sequence length="129" mass="14376">MGNNVSLDRFLIFRIYIIAVECLRIIMCMITRIGSCLTADNGSEFANHKEIATALDAEFNFAHLCGSLERGSNENTNGLLCQYVPKGKNIREVGDDVILLAIARINYRPEKCLGFKQLAVIFKEICMAA</sequence>
<dbReference type="RefSeq" id="WP_143691578.1">
    <property type="nucleotide sequence ID" value="NZ_MVJE01000021.1"/>
</dbReference>
<protein>
    <submittedName>
        <fullName evidence="2">IS30 family transposase</fullName>
    </submittedName>
</protein>
<dbReference type="InterPro" id="IPR051917">
    <property type="entry name" value="Transposase-Integrase"/>
</dbReference>
<proteinExistence type="predicted"/>
<dbReference type="PANTHER" id="PTHR10948">
    <property type="entry name" value="TRANSPOSASE"/>
    <property type="match status" value="1"/>
</dbReference>
<reference evidence="2 3" key="1">
    <citation type="submission" date="2019-09" db="EMBL/GenBank/DDBJ databases">
        <title>Draft genome sequence of various Type strains from the CCUG.</title>
        <authorList>
            <person name="Pineiro-Iglesias B."/>
            <person name="Tunovic T."/>
            <person name="Unosson C."/>
            <person name="Inganas E."/>
            <person name="Ohlen M."/>
            <person name="Cardew S."/>
            <person name="Jensie-Markopoulos S."/>
            <person name="Salva-Serra F."/>
            <person name="Jaen-Luchoro D."/>
            <person name="Karlsson R."/>
            <person name="Svensson-Stadler L."/>
            <person name="Chun J."/>
            <person name="Moore E."/>
        </authorList>
    </citation>
    <scope>NUCLEOTIDE SEQUENCE [LARGE SCALE GENOMIC DNA]</scope>
    <source>
        <strain evidence="2 3">CCUG 56969T</strain>
    </source>
</reference>
<name>A0A5M9P2Q8_9VIBR</name>
<dbReference type="AlphaFoldDB" id="A0A5M9P2Q8"/>
<dbReference type="NCBIfam" id="NF033563">
    <property type="entry name" value="transpos_IS30"/>
    <property type="match status" value="1"/>
</dbReference>
<feature type="transmembrane region" description="Helical" evidence="1">
    <location>
        <begin position="12"/>
        <end position="30"/>
    </location>
</feature>
<dbReference type="GO" id="GO:0032196">
    <property type="term" value="P:transposition"/>
    <property type="evidence" value="ECO:0007669"/>
    <property type="project" value="TreeGrafter"/>
</dbReference>
<keyword evidence="1" id="KW-0472">Membrane</keyword>
<dbReference type="GO" id="GO:0005829">
    <property type="term" value="C:cytosol"/>
    <property type="evidence" value="ECO:0007669"/>
    <property type="project" value="TreeGrafter"/>
</dbReference>
<comment type="caution">
    <text evidence="2">The sequence shown here is derived from an EMBL/GenBank/DDBJ whole genome shotgun (WGS) entry which is preliminary data.</text>
</comment>
<gene>
    <name evidence="2" type="ORF">F4W18_04370</name>
</gene>
<evidence type="ECO:0000256" key="1">
    <source>
        <dbReference type="SAM" id="Phobius"/>
    </source>
</evidence>
<keyword evidence="1" id="KW-1133">Transmembrane helix</keyword>
<dbReference type="InterPro" id="IPR012337">
    <property type="entry name" value="RNaseH-like_sf"/>
</dbReference>
<keyword evidence="1" id="KW-0812">Transmembrane</keyword>
<dbReference type="GO" id="GO:0004803">
    <property type="term" value="F:transposase activity"/>
    <property type="evidence" value="ECO:0007669"/>
    <property type="project" value="TreeGrafter"/>
</dbReference>
<keyword evidence="3" id="KW-1185">Reference proteome</keyword>
<evidence type="ECO:0000313" key="2">
    <source>
        <dbReference type="EMBL" id="KAA8679479.1"/>
    </source>
</evidence>
<dbReference type="Proteomes" id="UP000322521">
    <property type="component" value="Unassembled WGS sequence"/>
</dbReference>
<organism evidence="2 3">
    <name type="scientific">Vibrio gigantis</name>
    <dbReference type="NCBI Taxonomy" id="296199"/>
    <lineage>
        <taxon>Bacteria</taxon>
        <taxon>Pseudomonadati</taxon>
        <taxon>Pseudomonadota</taxon>
        <taxon>Gammaproteobacteria</taxon>
        <taxon>Vibrionales</taxon>
        <taxon>Vibrionaceae</taxon>
        <taxon>Vibrio</taxon>
    </lineage>
</organism>
<accession>A0A5M9P2Q8</accession>
<dbReference type="SUPFAM" id="SSF53098">
    <property type="entry name" value="Ribonuclease H-like"/>
    <property type="match status" value="1"/>
</dbReference>
<dbReference type="PANTHER" id="PTHR10948:SF23">
    <property type="entry name" value="TRANSPOSASE INSI FOR INSERTION SEQUENCE ELEMENT IS30A-RELATED"/>
    <property type="match status" value="1"/>
</dbReference>
<dbReference type="EMBL" id="VXJS01000002">
    <property type="protein sequence ID" value="KAA8679479.1"/>
    <property type="molecule type" value="Genomic_DNA"/>
</dbReference>
<evidence type="ECO:0000313" key="3">
    <source>
        <dbReference type="Proteomes" id="UP000322521"/>
    </source>
</evidence>